<proteinExistence type="predicted"/>
<keyword evidence="3" id="KW-1185">Reference proteome</keyword>
<name>A0ABP9DLC9_9BACT</name>
<dbReference type="InterPro" id="IPR029063">
    <property type="entry name" value="SAM-dependent_MTases_sf"/>
</dbReference>
<dbReference type="Proteomes" id="UP001500298">
    <property type="component" value="Unassembled WGS sequence"/>
</dbReference>
<gene>
    <name evidence="2" type="ORF">GCM10023331_36500</name>
</gene>
<accession>A0ABP9DLC9</accession>
<dbReference type="Pfam" id="PF05050">
    <property type="entry name" value="Methyltransf_21"/>
    <property type="match status" value="1"/>
</dbReference>
<sequence length="247" mass="28840">MKSLLQSINLTYVKAKIEIAGWYFDQFTKEYKTENCTFHIPKELTTRTFRGNFPLGYYEKEERFYLKRYLPKDASVLELGGCIGVVSCTASKLLDDSRRHVVVEANPALIPWLKQNRDRNNLHFSIEHCLISESPLNDFYVNPSIVSSSNKKKVGEKIQVKGKTIQELEQHYQIQFDTLLMDIEGAEIHFLENNKSFLEQINLIMFEIHNFDGIMTDEEAKRCEELLSNAGLKKEVEEGYFQIWKRP</sequence>
<evidence type="ECO:0000313" key="3">
    <source>
        <dbReference type="Proteomes" id="UP001500298"/>
    </source>
</evidence>
<evidence type="ECO:0000259" key="1">
    <source>
        <dbReference type="Pfam" id="PF05050"/>
    </source>
</evidence>
<organism evidence="2 3">
    <name type="scientific">Algivirga pacifica</name>
    <dbReference type="NCBI Taxonomy" id="1162670"/>
    <lineage>
        <taxon>Bacteria</taxon>
        <taxon>Pseudomonadati</taxon>
        <taxon>Bacteroidota</taxon>
        <taxon>Cytophagia</taxon>
        <taxon>Cytophagales</taxon>
        <taxon>Flammeovirgaceae</taxon>
        <taxon>Algivirga</taxon>
    </lineage>
</organism>
<comment type="caution">
    <text evidence="2">The sequence shown here is derived from an EMBL/GenBank/DDBJ whole genome shotgun (WGS) entry which is preliminary data.</text>
</comment>
<dbReference type="EMBL" id="BAABJX010000059">
    <property type="protein sequence ID" value="GAA4848511.1"/>
    <property type="molecule type" value="Genomic_DNA"/>
</dbReference>
<dbReference type="Gene3D" id="3.40.50.150">
    <property type="entry name" value="Vaccinia Virus protein VP39"/>
    <property type="match status" value="1"/>
</dbReference>
<protein>
    <recommendedName>
        <fullName evidence="1">Methyltransferase FkbM domain-containing protein</fullName>
    </recommendedName>
</protein>
<dbReference type="InterPro" id="IPR006342">
    <property type="entry name" value="FkbM_mtfrase"/>
</dbReference>
<dbReference type="RefSeq" id="WP_345374453.1">
    <property type="nucleotide sequence ID" value="NZ_BAABJX010000059.1"/>
</dbReference>
<feature type="domain" description="Methyltransferase FkbM" evidence="1">
    <location>
        <begin position="80"/>
        <end position="226"/>
    </location>
</feature>
<evidence type="ECO:0000313" key="2">
    <source>
        <dbReference type="EMBL" id="GAA4848511.1"/>
    </source>
</evidence>
<reference evidence="3" key="1">
    <citation type="journal article" date="2019" name="Int. J. Syst. Evol. Microbiol.">
        <title>The Global Catalogue of Microorganisms (GCM) 10K type strain sequencing project: providing services to taxonomists for standard genome sequencing and annotation.</title>
        <authorList>
            <consortium name="The Broad Institute Genomics Platform"/>
            <consortium name="The Broad Institute Genome Sequencing Center for Infectious Disease"/>
            <person name="Wu L."/>
            <person name="Ma J."/>
        </authorList>
    </citation>
    <scope>NUCLEOTIDE SEQUENCE [LARGE SCALE GENOMIC DNA]</scope>
    <source>
        <strain evidence="3">JCM 18326</strain>
    </source>
</reference>
<dbReference type="SUPFAM" id="SSF53335">
    <property type="entry name" value="S-adenosyl-L-methionine-dependent methyltransferases"/>
    <property type="match status" value="1"/>
</dbReference>
<dbReference type="NCBIfam" id="TIGR01444">
    <property type="entry name" value="fkbM_fam"/>
    <property type="match status" value="1"/>
</dbReference>